<organism evidence="1 2">
    <name type="scientific">Coffea canephora</name>
    <name type="common">Robusta coffee</name>
    <dbReference type="NCBI Taxonomy" id="49390"/>
    <lineage>
        <taxon>Eukaryota</taxon>
        <taxon>Viridiplantae</taxon>
        <taxon>Streptophyta</taxon>
        <taxon>Embryophyta</taxon>
        <taxon>Tracheophyta</taxon>
        <taxon>Spermatophyta</taxon>
        <taxon>Magnoliopsida</taxon>
        <taxon>eudicotyledons</taxon>
        <taxon>Gunneridae</taxon>
        <taxon>Pentapetalae</taxon>
        <taxon>asterids</taxon>
        <taxon>lamiids</taxon>
        <taxon>Gentianales</taxon>
        <taxon>Rubiaceae</taxon>
        <taxon>Ixoroideae</taxon>
        <taxon>Gardenieae complex</taxon>
        <taxon>Bertiereae - Coffeeae clade</taxon>
        <taxon>Coffeeae</taxon>
        <taxon>Coffea</taxon>
    </lineage>
</organism>
<dbReference type="EMBL" id="HG739154">
    <property type="protein sequence ID" value="CDP12772.1"/>
    <property type="molecule type" value="Genomic_DNA"/>
</dbReference>
<accession>A0A068UWW3</accession>
<dbReference type="InParanoid" id="A0A068UWW3"/>
<evidence type="ECO:0000313" key="2">
    <source>
        <dbReference type="Proteomes" id="UP000295252"/>
    </source>
</evidence>
<dbReference type="Gramene" id="CDP12772">
    <property type="protein sequence ID" value="CDP12772"/>
    <property type="gene ID" value="GSCOC_T00037417001"/>
</dbReference>
<dbReference type="AlphaFoldDB" id="A0A068UWW3"/>
<proteinExistence type="predicted"/>
<sequence>MIYLRRSPSNSTFLFSSLLPSPFCYGRIDGEKISFCPRIELLLFSLIFFPHVLESCTHGEIFVAL</sequence>
<dbReference type="Proteomes" id="UP000295252">
    <property type="component" value="Chromosome VI"/>
</dbReference>
<reference evidence="2" key="1">
    <citation type="journal article" date="2014" name="Science">
        <title>The coffee genome provides insight into the convergent evolution of caffeine biosynthesis.</title>
        <authorList>
            <person name="Denoeud F."/>
            <person name="Carretero-Paulet L."/>
            <person name="Dereeper A."/>
            <person name="Droc G."/>
            <person name="Guyot R."/>
            <person name="Pietrella M."/>
            <person name="Zheng C."/>
            <person name="Alberti A."/>
            <person name="Anthony F."/>
            <person name="Aprea G."/>
            <person name="Aury J.M."/>
            <person name="Bento P."/>
            <person name="Bernard M."/>
            <person name="Bocs S."/>
            <person name="Campa C."/>
            <person name="Cenci A."/>
            <person name="Combes M.C."/>
            <person name="Crouzillat D."/>
            <person name="Da Silva C."/>
            <person name="Daddiego L."/>
            <person name="De Bellis F."/>
            <person name="Dussert S."/>
            <person name="Garsmeur O."/>
            <person name="Gayraud T."/>
            <person name="Guignon V."/>
            <person name="Jahn K."/>
            <person name="Jamilloux V."/>
            <person name="Joet T."/>
            <person name="Labadie K."/>
            <person name="Lan T."/>
            <person name="Leclercq J."/>
            <person name="Lepelley M."/>
            <person name="Leroy T."/>
            <person name="Li L.T."/>
            <person name="Librado P."/>
            <person name="Lopez L."/>
            <person name="Munoz A."/>
            <person name="Noel B."/>
            <person name="Pallavicini A."/>
            <person name="Perrotta G."/>
            <person name="Poncet V."/>
            <person name="Pot D."/>
            <person name="Priyono X."/>
            <person name="Rigoreau M."/>
            <person name="Rouard M."/>
            <person name="Rozas J."/>
            <person name="Tranchant-Dubreuil C."/>
            <person name="VanBuren R."/>
            <person name="Zhang Q."/>
            <person name="Andrade A.C."/>
            <person name="Argout X."/>
            <person name="Bertrand B."/>
            <person name="de Kochko A."/>
            <person name="Graziosi G."/>
            <person name="Henry R.J."/>
            <person name="Jayarama X."/>
            <person name="Ming R."/>
            <person name="Nagai C."/>
            <person name="Rounsley S."/>
            <person name="Sankoff D."/>
            <person name="Giuliano G."/>
            <person name="Albert V.A."/>
            <person name="Wincker P."/>
            <person name="Lashermes P."/>
        </authorList>
    </citation>
    <scope>NUCLEOTIDE SEQUENCE [LARGE SCALE GENOMIC DNA]</scope>
    <source>
        <strain evidence="2">cv. DH200-94</strain>
    </source>
</reference>
<keyword evidence="2" id="KW-1185">Reference proteome</keyword>
<evidence type="ECO:0000313" key="1">
    <source>
        <dbReference type="EMBL" id="CDP12772.1"/>
    </source>
</evidence>
<protein>
    <submittedName>
        <fullName evidence="1">Uncharacterized protein</fullName>
    </submittedName>
</protein>
<gene>
    <name evidence="1" type="ORF">GSCOC_T00037417001</name>
</gene>
<name>A0A068UWW3_COFCA</name>